<organism evidence="2 3">
    <name type="scientific">Leptolyngbya cf. ectocarpi LEGE 11479</name>
    <dbReference type="NCBI Taxonomy" id="1828722"/>
    <lineage>
        <taxon>Bacteria</taxon>
        <taxon>Bacillati</taxon>
        <taxon>Cyanobacteriota</taxon>
        <taxon>Cyanophyceae</taxon>
        <taxon>Leptolyngbyales</taxon>
        <taxon>Leptolyngbyaceae</taxon>
        <taxon>Leptolyngbya group</taxon>
        <taxon>Leptolyngbya</taxon>
    </lineage>
</organism>
<dbReference type="RefSeq" id="WP_193996331.1">
    <property type="nucleotide sequence ID" value="NZ_JADEXP010000440.1"/>
</dbReference>
<reference evidence="2" key="1">
    <citation type="submission" date="2020-10" db="EMBL/GenBank/DDBJ databases">
        <authorList>
            <person name="Castelo-Branco R."/>
            <person name="Eusebio N."/>
            <person name="Adriana R."/>
            <person name="Vieira A."/>
            <person name="Brugerolle De Fraissinette N."/>
            <person name="Rezende De Castro R."/>
            <person name="Schneider M.P."/>
            <person name="Vasconcelos V."/>
            <person name="Leao P.N."/>
        </authorList>
    </citation>
    <scope>NUCLEOTIDE SEQUENCE</scope>
    <source>
        <strain evidence="2">LEGE 11479</strain>
    </source>
</reference>
<comment type="caution">
    <text evidence="2">The sequence shown here is derived from an EMBL/GenBank/DDBJ whole genome shotgun (WGS) entry which is preliminary data.</text>
</comment>
<dbReference type="Pfam" id="PF14065">
    <property type="entry name" value="Pvc16_N"/>
    <property type="match status" value="1"/>
</dbReference>
<keyword evidence="3" id="KW-1185">Reference proteome</keyword>
<evidence type="ECO:0000313" key="2">
    <source>
        <dbReference type="EMBL" id="MBE9070469.1"/>
    </source>
</evidence>
<proteinExistence type="predicted"/>
<dbReference type="InterPro" id="IPR025351">
    <property type="entry name" value="Pvc16_N"/>
</dbReference>
<gene>
    <name evidence="2" type="ORF">IQ260_27880</name>
</gene>
<dbReference type="AlphaFoldDB" id="A0A928ZZP1"/>
<dbReference type="EMBL" id="JADEXP010000440">
    <property type="protein sequence ID" value="MBE9070469.1"/>
    <property type="molecule type" value="Genomic_DNA"/>
</dbReference>
<feature type="domain" description="Pvc16 N-terminal" evidence="1">
    <location>
        <begin position="9"/>
        <end position="196"/>
    </location>
</feature>
<dbReference type="Proteomes" id="UP000615026">
    <property type="component" value="Unassembled WGS sequence"/>
</dbReference>
<sequence>MSNHLAIATVTAVLNKLLQEGISQDVPGAQITTQRPDAPGGNVSGARINLFLYHATPNTAWRNADIRTRRPKGDLVKHGQASLDLHYILTFYGNEQRLEPQRLMGSSIQTLVDSPLITQEIIRETVASSTLQELEGSALAEQVQLVKFFPSDMTTEELSRVWSVFFQIPYSLSFAYQATAIVIQGRKPGKSPLPVRSRRFFTSPVRPVLTKVSTPGSLNTPITLDSHLVLQGRQLQSGQTNNQDNIKVQVQLGQARLTPQQVSKQQVDITLATLSSAEKAQLRAGAQGIRVAHVETVSDSGTHSQDFSILSNLMPIILCPTILSAPTEENASPFTLDLSEIDEDIYDGQLSLQVDVTVASHQSTYLLLNDQERDTQVYVGKGERRTADTKRLTFPLKDIRAGTYLVRVQIDGAESPLEVDSPEAENPMVQRYIGPAVTIGSAL</sequence>
<evidence type="ECO:0000259" key="1">
    <source>
        <dbReference type="Pfam" id="PF14065"/>
    </source>
</evidence>
<accession>A0A928ZZP1</accession>
<protein>
    <submittedName>
        <fullName evidence="2">DUF4255 domain-containing protein</fullName>
    </submittedName>
</protein>
<evidence type="ECO:0000313" key="3">
    <source>
        <dbReference type="Proteomes" id="UP000615026"/>
    </source>
</evidence>
<name>A0A928ZZP1_LEPEC</name>